<comment type="caution">
    <text evidence="1">The sequence shown here is derived from an EMBL/GenBank/DDBJ whole genome shotgun (WGS) entry which is preliminary data.</text>
</comment>
<evidence type="ECO:0000313" key="1">
    <source>
        <dbReference type="EMBL" id="MBJ7594471.1"/>
    </source>
</evidence>
<reference evidence="1 2" key="1">
    <citation type="submission" date="2020-10" db="EMBL/GenBank/DDBJ databases">
        <title>Ca. Dormibacterota MAGs.</title>
        <authorList>
            <person name="Montgomery K."/>
        </authorList>
    </citation>
    <scope>NUCLEOTIDE SEQUENCE [LARGE SCALE GENOMIC DNA]</scope>
    <source>
        <strain evidence="1">SC8812_S17_18</strain>
    </source>
</reference>
<name>A0A934N3B1_9BACT</name>
<dbReference type="RefSeq" id="WP_337310699.1">
    <property type="nucleotide sequence ID" value="NZ_JAEKNS010000069.1"/>
</dbReference>
<organism evidence="1 2">
    <name type="scientific">Candidatus Aeolococcus gillhamiae</name>
    <dbReference type="NCBI Taxonomy" id="3127015"/>
    <lineage>
        <taxon>Bacteria</taxon>
        <taxon>Bacillati</taxon>
        <taxon>Candidatus Dormiibacterota</taxon>
        <taxon>Candidatus Dormibacteria</taxon>
        <taxon>Candidatus Aeolococcales</taxon>
        <taxon>Candidatus Aeolococcaceae</taxon>
        <taxon>Candidatus Aeolococcus</taxon>
    </lineage>
</organism>
<gene>
    <name evidence="1" type="ORF">JF886_06330</name>
</gene>
<proteinExistence type="predicted"/>
<dbReference type="EMBL" id="JAEKNS010000069">
    <property type="protein sequence ID" value="MBJ7594471.1"/>
    <property type="molecule type" value="Genomic_DNA"/>
</dbReference>
<dbReference type="AlphaFoldDB" id="A0A934N3B1"/>
<dbReference type="Proteomes" id="UP000606991">
    <property type="component" value="Unassembled WGS sequence"/>
</dbReference>
<protein>
    <submittedName>
        <fullName evidence="1">Uncharacterized protein</fullName>
    </submittedName>
</protein>
<evidence type="ECO:0000313" key="2">
    <source>
        <dbReference type="Proteomes" id="UP000606991"/>
    </source>
</evidence>
<sequence>MQRRRRETIIFLCTHSGGEMLAGTPSGLTSNVGDKMRAIVTCECCGHRQAVARPIGRPEAFHVVCHECEGILRVEVTADDLTTAQKSVGRSRKTRV</sequence>
<accession>A0A934N3B1</accession>